<dbReference type="PROSITE" id="PS50042">
    <property type="entry name" value="CNMP_BINDING_3"/>
    <property type="match status" value="1"/>
</dbReference>
<reference evidence="3" key="1">
    <citation type="submission" date="2021-02" db="EMBL/GenBank/DDBJ databases">
        <authorList>
            <person name="Nowell W R."/>
        </authorList>
    </citation>
    <scope>NUCLEOTIDE SEQUENCE</scope>
</reference>
<gene>
    <name evidence="3" type="ORF">EDS130_LOCUS16750</name>
</gene>
<dbReference type="InterPro" id="IPR000595">
    <property type="entry name" value="cNMP-bd_dom"/>
</dbReference>
<name>A0A814JFX3_ADIRI</name>
<dbReference type="SUPFAM" id="SSF101898">
    <property type="entry name" value="NHL repeat"/>
    <property type="match status" value="1"/>
</dbReference>
<dbReference type="Gene3D" id="2.40.10.500">
    <property type="match status" value="1"/>
</dbReference>
<dbReference type="CDD" id="cd05819">
    <property type="entry name" value="NHL"/>
    <property type="match status" value="1"/>
</dbReference>
<dbReference type="Gene3D" id="2.120.10.30">
    <property type="entry name" value="TolB, C-terminal domain"/>
    <property type="match status" value="1"/>
</dbReference>
<protein>
    <recommendedName>
        <fullName evidence="2">Cyclic nucleotide-binding domain-containing protein</fullName>
    </recommendedName>
</protein>
<evidence type="ECO:0000259" key="2">
    <source>
        <dbReference type="PROSITE" id="PS50042"/>
    </source>
</evidence>
<dbReference type="InterPro" id="IPR050952">
    <property type="entry name" value="TRIM-NHL_E3_ligases"/>
</dbReference>
<dbReference type="Pfam" id="PF01436">
    <property type="entry name" value="NHL"/>
    <property type="match status" value="1"/>
</dbReference>
<dbReference type="Proteomes" id="UP000663852">
    <property type="component" value="Unassembled WGS sequence"/>
</dbReference>
<organism evidence="3 4">
    <name type="scientific">Adineta ricciae</name>
    <name type="common">Rotifer</name>
    <dbReference type="NCBI Taxonomy" id="249248"/>
    <lineage>
        <taxon>Eukaryota</taxon>
        <taxon>Metazoa</taxon>
        <taxon>Spiralia</taxon>
        <taxon>Gnathifera</taxon>
        <taxon>Rotifera</taxon>
        <taxon>Eurotatoria</taxon>
        <taxon>Bdelloidea</taxon>
        <taxon>Adinetida</taxon>
        <taxon>Adinetidae</taxon>
        <taxon>Adineta</taxon>
    </lineage>
</organism>
<dbReference type="PANTHER" id="PTHR24104:SF25">
    <property type="entry name" value="PROTEIN LIN-41"/>
    <property type="match status" value="1"/>
</dbReference>
<evidence type="ECO:0000256" key="1">
    <source>
        <dbReference type="ARBA" id="ARBA00022737"/>
    </source>
</evidence>
<dbReference type="InterPro" id="IPR011042">
    <property type="entry name" value="6-blade_b-propeller_TolB-like"/>
</dbReference>
<dbReference type="OrthoDB" id="654191at2759"/>
<dbReference type="PANTHER" id="PTHR24104">
    <property type="entry name" value="E3 UBIQUITIN-PROTEIN LIGASE NHLRC1-RELATED"/>
    <property type="match status" value="1"/>
</dbReference>
<dbReference type="GO" id="GO:0008270">
    <property type="term" value="F:zinc ion binding"/>
    <property type="evidence" value="ECO:0007669"/>
    <property type="project" value="UniProtKB-KW"/>
</dbReference>
<proteinExistence type="predicted"/>
<dbReference type="EMBL" id="CAJNOJ010000073">
    <property type="protein sequence ID" value="CAF1037583.1"/>
    <property type="molecule type" value="Genomic_DNA"/>
</dbReference>
<keyword evidence="1" id="KW-0677">Repeat</keyword>
<evidence type="ECO:0000313" key="3">
    <source>
        <dbReference type="EMBL" id="CAF1037583.1"/>
    </source>
</evidence>
<dbReference type="InterPro" id="IPR001258">
    <property type="entry name" value="NHL_repeat"/>
</dbReference>
<sequence>MKQLYSIVFYIFTFSIEQCLTFGENCLTSQWSSDATTLIDSTNLYSPRDLYIDRNHVLYVLDSGNYRVQRLVPNSTLEPTYLNATTGSVFNELSYLVAIQGDANGNLYILDRGNLRVVKWSTVNMNGIIVLNANGTGYGANQLSTPAGMFIDMNTSFIWLADTQNSRIVRWESPTIGIIVCGSNGSNSDQFFRPFGLFIDQSDYNTLYVADTYNHRVQRWLSGAKNGTTVAGQTGLPGYSLDLLYYPTSVTGDANKNLYILSYSAGSIIKWQVGSSFGTLIVGTLSSGSLSNQLLSPYNFKFDSDGSILVADYGNSRVQKFSFVCSNTTSTTMMTANPTSSLSTTSRTTKITANATSTASMAASTMTTTKRISSVSADCNLQWISMIFSSILILINS</sequence>
<accession>A0A814JFX3</accession>
<dbReference type="AlphaFoldDB" id="A0A814JFX3"/>
<comment type="caution">
    <text evidence="3">The sequence shown here is derived from an EMBL/GenBank/DDBJ whole genome shotgun (WGS) entry which is preliminary data.</text>
</comment>
<feature type="domain" description="Cyclic nucleotide-binding" evidence="2">
    <location>
        <begin position="97"/>
        <end position="139"/>
    </location>
</feature>
<evidence type="ECO:0000313" key="4">
    <source>
        <dbReference type="Proteomes" id="UP000663852"/>
    </source>
</evidence>